<gene>
    <name evidence="1" type="ORF">TELCIR_10376</name>
</gene>
<dbReference type="EMBL" id="KZ347377">
    <property type="protein sequence ID" value="PIO67862.1"/>
    <property type="molecule type" value="Genomic_DNA"/>
</dbReference>
<keyword evidence="2" id="KW-1185">Reference proteome</keyword>
<dbReference type="OrthoDB" id="5852654at2759"/>
<evidence type="ECO:0000313" key="2">
    <source>
        <dbReference type="Proteomes" id="UP000230423"/>
    </source>
</evidence>
<evidence type="ECO:0008006" key="3">
    <source>
        <dbReference type="Google" id="ProtNLM"/>
    </source>
</evidence>
<name>A0A2G9UDP7_TELCI</name>
<dbReference type="SUPFAM" id="SSF51445">
    <property type="entry name" value="(Trans)glycosidases"/>
    <property type="match status" value="1"/>
</dbReference>
<dbReference type="PANTHER" id="PTHR21040:SF4">
    <property type="entry name" value="BETA-N-ACETYLHEXOSAMINIDASE"/>
    <property type="match status" value="1"/>
</dbReference>
<dbReference type="AlphaFoldDB" id="A0A2G9UDP7"/>
<dbReference type="InterPro" id="IPR038901">
    <property type="entry name" value="HEXDC-like"/>
</dbReference>
<dbReference type="InterPro" id="IPR017853">
    <property type="entry name" value="GH"/>
</dbReference>
<reference evidence="1 2" key="1">
    <citation type="submission" date="2015-09" db="EMBL/GenBank/DDBJ databases">
        <title>Draft genome of the parasitic nematode Teladorsagia circumcincta isolate WARC Sus (inbred).</title>
        <authorList>
            <person name="Mitreva M."/>
        </authorList>
    </citation>
    <scope>NUCLEOTIDE SEQUENCE [LARGE SCALE GENOMIC DNA]</scope>
    <source>
        <strain evidence="1 2">S</strain>
    </source>
</reference>
<dbReference type="Proteomes" id="UP000230423">
    <property type="component" value="Unassembled WGS sequence"/>
</dbReference>
<protein>
    <recommendedName>
        <fullName evidence="3">Beta-N-acetylhexosaminidase</fullName>
    </recommendedName>
</protein>
<dbReference type="GO" id="GO:0015929">
    <property type="term" value="F:hexosaminidase activity"/>
    <property type="evidence" value="ECO:0007669"/>
    <property type="project" value="InterPro"/>
</dbReference>
<dbReference type="Gene3D" id="3.20.20.80">
    <property type="entry name" value="Glycosidases"/>
    <property type="match status" value="1"/>
</dbReference>
<evidence type="ECO:0000313" key="1">
    <source>
        <dbReference type="EMBL" id="PIO67862.1"/>
    </source>
</evidence>
<dbReference type="PANTHER" id="PTHR21040">
    <property type="entry name" value="BCDNA.GH04120"/>
    <property type="match status" value="1"/>
</dbReference>
<sequence>MLINETRIVRELNLEVIPLVQTFGHLEWILKYEEFRKYRDDDRYPQCGTGYAMDDRKREGEVYESNREND</sequence>
<proteinExistence type="predicted"/>
<accession>A0A2G9UDP7</accession>
<organism evidence="1 2">
    <name type="scientific">Teladorsagia circumcincta</name>
    <name type="common">Brown stomach worm</name>
    <name type="synonym">Ostertagia circumcincta</name>
    <dbReference type="NCBI Taxonomy" id="45464"/>
    <lineage>
        <taxon>Eukaryota</taxon>
        <taxon>Metazoa</taxon>
        <taxon>Ecdysozoa</taxon>
        <taxon>Nematoda</taxon>
        <taxon>Chromadorea</taxon>
        <taxon>Rhabditida</taxon>
        <taxon>Rhabditina</taxon>
        <taxon>Rhabditomorpha</taxon>
        <taxon>Strongyloidea</taxon>
        <taxon>Trichostrongylidae</taxon>
        <taxon>Teladorsagia</taxon>
    </lineage>
</organism>